<feature type="domain" description="B30.2/SPRY" evidence="1">
    <location>
        <begin position="51"/>
        <end position="241"/>
    </location>
</feature>
<name>A0A3B3RL80_9TELE</name>
<dbReference type="InterPro" id="IPR013320">
    <property type="entry name" value="ConA-like_dom_sf"/>
</dbReference>
<organism evidence="2 3">
    <name type="scientific">Paramormyrops kingsleyae</name>
    <dbReference type="NCBI Taxonomy" id="1676925"/>
    <lineage>
        <taxon>Eukaryota</taxon>
        <taxon>Metazoa</taxon>
        <taxon>Chordata</taxon>
        <taxon>Craniata</taxon>
        <taxon>Vertebrata</taxon>
        <taxon>Euteleostomi</taxon>
        <taxon>Actinopterygii</taxon>
        <taxon>Neopterygii</taxon>
        <taxon>Teleostei</taxon>
        <taxon>Osteoglossocephala</taxon>
        <taxon>Osteoglossomorpha</taxon>
        <taxon>Osteoglossiformes</taxon>
        <taxon>Mormyridae</taxon>
        <taxon>Paramormyrops</taxon>
    </lineage>
</organism>
<dbReference type="InterPro" id="IPR043136">
    <property type="entry name" value="B30.2/SPRY_sf"/>
</dbReference>
<dbReference type="Gene3D" id="2.60.120.920">
    <property type="match status" value="1"/>
</dbReference>
<accession>A0A3B3RL80</accession>
<dbReference type="GeneTree" id="ENSGT01040000240385"/>
<dbReference type="AlphaFoldDB" id="A0A3B3RL80"/>
<reference evidence="2" key="2">
    <citation type="submission" date="2025-09" db="UniProtKB">
        <authorList>
            <consortium name="Ensembl"/>
        </authorList>
    </citation>
    <scope>IDENTIFICATION</scope>
</reference>
<keyword evidence="3" id="KW-1185">Reference proteome</keyword>
<sequence length="256" mass="28431">MTRLQSRSLNCGLRFPGAKCTYAGTDYGLCGPLGKMFARCTILYCLLCHLCCRMIYEGTQSNTYLLFAANVILDLRTAHRNLTVSEDGKQVRFSDRLLPDSPLRFSKWYGILGNESFSSGRHYYEVEVGTRGCFSVGFVKESVERMKYIVTSENGFLLLILEKNVYNVSTTPLTSLSLNDPPKKVGAYVDYERGQVSFYNVDTRSHIYSFTGYNFSEKLYPAVNPCNSMTSGPLIISPGGLGNTLLPVVVATACSP</sequence>
<dbReference type="Proteomes" id="UP000261540">
    <property type="component" value="Unplaced"/>
</dbReference>
<evidence type="ECO:0000313" key="3">
    <source>
        <dbReference type="Proteomes" id="UP000261540"/>
    </source>
</evidence>
<dbReference type="SMART" id="SM00589">
    <property type="entry name" value="PRY"/>
    <property type="match status" value="1"/>
</dbReference>
<dbReference type="CDD" id="cd13733">
    <property type="entry name" value="SPRY_PRY_C-I_1"/>
    <property type="match status" value="1"/>
</dbReference>
<dbReference type="PRINTS" id="PR01407">
    <property type="entry name" value="BUTYPHLNCDUF"/>
</dbReference>
<dbReference type="PANTHER" id="PTHR24103">
    <property type="entry name" value="E3 UBIQUITIN-PROTEIN LIGASE TRIM"/>
    <property type="match status" value="1"/>
</dbReference>
<evidence type="ECO:0000313" key="2">
    <source>
        <dbReference type="Ensembl" id="ENSPKIP00000019234.1"/>
    </source>
</evidence>
<dbReference type="PROSITE" id="PS50188">
    <property type="entry name" value="B302_SPRY"/>
    <property type="match status" value="1"/>
</dbReference>
<dbReference type="Pfam" id="PF00622">
    <property type="entry name" value="SPRY"/>
    <property type="match status" value="1"/>
</dbReference>
<dbReference type="InterPro" id="IPR050143">
    <property type="entry name" value="TRIM/RBCC"/>
</dbReference>
<dbReference type="SMART" id="SM00449">
    <property type="entry name" value="SPRY"/>
    <property type="match status" value="1"/>
</dbReference>
<dbReference type="InterPro" id="IPR003879">
    <property type="entry name" value="Butyrophylin_SPRY"/>
</dbReference>
<protein>
    <recommendedName>
        <fullName evidence="1">B30.2/SPRY domain-containing protein</fullName>
    </recommendedName>
</protein>
<dbReference type="InterPro" id="IPR001870">
    <property type="entry name" value="B30.2/SPRY"/>
</dbReference>
<dbReference type="SUPFAM" id="SSF49899">
    <property type="entry name" value="Concanavalin A-like lectins/glucanases"/>
    <property type="match status" value="1"/>
</dbReference>
<evidence type="ECO:0000259" key="1">
    <source>
        <dbReference type="PROSITE" id="PS50188"/>
    </source>
</evidence>
<dbReference type="InterPro" id="IPR003877">
    <property type="entry name" value="SPRY_dom"/>
</dbReference>
<proteinExistence type="predicted"/>
<reference evidence="2" key="1">
    <citation type="submission" date="2025-08" db="UniProtKB">
        <authorList>
            <consortium name="Ensembl"/>
        </authorList>
    </citation>
    <scope>IDENTIFICATION</scope>
</reference>
<dbReference type="Ensembl" id="ENSPKIT00000036078.1">
    <property type="protein sequence ID" value="ENSPKIP00000019234.1"/>
    <property type="gene ID" value="ENSPKIG00000004486.1"/>
</dbReference>
<dbReference type="Pfam" id="PF13765">
    <property type="entry name" value="PRY"/>
    <property type="match status" value="1"/>
</dbReference>
<dbReference type="FunFam" id="2.60.120.920:FF:000004">
    <property type="entry name" value="Butyrophilin subfamily 1 member A1"/>
    <property type="match status" value="1"/>
</dbReference>
<dbReference type="InterPro" id="IPR006574">
    <property type="entry name" value="PRY"/>
</dbReference>